<evidence type="ECO:0000313" key="3">
    <source>
        <dbReference type="EMBL" id="EAS01894.2"/>
    </source>
</evidence>
<feature type="transmembrane region" description="Helical" evidence="2">
    <location>
        <begin position="157"/>
        <end position="176"/>
    </location>
</feature>
<feature type="compositionally biased region" description="Polar residues" evidence="1">
    <location>
        <begin position="794"/>
        <end position="804"/>
    </location>
</feature>
<evidence type="ECO:0000313" key="4">
    <source>
        <dbReference type="Proteomes" id="UP000009168"/>
    </source>
</evidence>
<keyword evidence="2" id="KW-0472">Membrane</keyword>
<feature type="compositionally biased region" description="Polar residues" evidence="1">
    <location>
        <begin position="361"/>
        <end position="398"/>
    </location>
</feature>
<feature type="transmembrane region" description="Helical" evidence="2">
    <location>
        <begin position="59"/>
        <end position="79"/>
    </location>
</feature>
<sequence>MLNRKTDSPYNSFFQFKNSKLEKEYTRQDYVEKKKYLMFLSIIQLINSISYIIEEQDYSYFPIAYFSIIILTNLIIQYIPKSMPYAIFVDQVCSCYFASRQVNHIGESYSSYQNSIFIIGQTIGQYLLLGGSNILLDAMSIASSQIIMLVLLSEKKIYANIILISLIFTFSFYKFLHNLNERNYFYQKNQNQQWMQVIDKTIQNEILIVNIESGHLQLHDLNKKAKSFKIHDSNDEFNLFLENMIVDKRKSQISIDIDKIQNSLKSYMLVRLSNLQEQEEGQKYNQTGHKQLTQQTKNVQQQIQFNEVQVNFNKNNESQKQDNDITNMTNLQPKCELQDNKKTISTIKSLIRKKSDSRKLNTTSIVNKQNLSSTRPSKTSDSKAISQNDGQNNNFQSKQENKEQSIPDIIYCDYKVEEKVQKKYKISISVVQTDQYLLVLSFEENTHDSQRELKKQNETLNKILIRSHLGYMQKQQNQLQYLNEMNYGELKLNQYMHMNSVFSITQYIYLQKRNKMPIKVQEFNINNLIDSVKSIFPQLQVTKEYNVNEVSKLLIRNDYNRIIYILISILSSIFYNSKSSITDTPQRNRIASNFSNTNQFKILGTPKGQINSPPQSGIRQIEQLNSQKTENRLTNKEDDQSQQKCEKGGLVVKKTQYKNLNQFFIQMEQEETLKNNSKILESNKTKFGTPKLLHANYESNEELINNYSLTKERNRRAVLDGYSRVESNLNSYQNNNPELVLNQPQPANNIKTNSNTQEANCTNNLQQYNKRDNQSLNKLPEKQILQKHTDDNESQSNYEEMQQEQSDRFELDEARNTYNNNNTRQMVEDSEQSSFLSVPQMTVKLVEKQKEYQKDYFQVIIVFQPYSQQNTPVTQNCQEKKPKQNMRGVSSVLNSMIGNPSELQQQSKTQYSNTNNSVIDQDYCRRINENDQTINDFGLYVPSTQRNSENGECLNHFQNLNGNQDDLINQIEEKVLLECVKQVCNSSLDRKIDKSGNHIVSFCVLSDLPLNQINQLIPNKKRAISIHSNNSNSNNFYYQGNQSINSMVFGQKDRLKSFNSNLSTNLNTIQQFQPSIQSLYHYPTSVINSGVTQNSIQQNVYKVLSQKSQQNLIKNGLKQNNNNNNGQITGLLNSNQNAQFSPQINCRKRQASLPAVSEKLVGYFDIKEDESLENNINNSNEYIKNKYKQDNNCKKNSTSMTSLEKSPSKQHIFNHKIVKFEKLQQVVASSTLLSENKFASPKTMQQSILSGSCIQKNKYKKNMEKTATYFKDFIEASKQIDVSLNEQPYSSLQIESERKQENFVNPKAFNYSMKRNSLQYD</sequence>
<name>Q23ZG3_TETTS</name>
<dbReference type="RefSeq" id="XP_001022139.2">
    <property type="nucleotide sequence ID" value="XM_001022139.2"/>
</dbReference>
<dbReference type="HOGENOM" id="CLU_254388_0_0_1"/>
<dbReference type="GeneID" id="7831184"/>
<dbReference type="Proteomes" id="UP000009168">
    <property type="component" value="Unassembled WGS sequence"/>
</dbReference>
<evidence type="ECO:0000256" key="1">
    <source>
        <dbReference type="SAM" id="MobiDB-lite"/>
    </source>
</evidence>
<organism evidence="3 4">
    <name type="scientific">Tetrahymena thermophila (strain SB210)</name>
    <dbReference type="NCBI Taxonomy" id="312017"/>
    <lineage>
        <taxon>Eukaryota</taxon>
        <taxon>Sar</taxon>
        <taxon>Alveolata</taxon>
        <taxon>Ciliophora</taxon>
        <taxon>Intramacronucleata</taxon>
        <taxon>Oligohymenophorea</taxon>
        <taxon>Hymenostomatida</taxon>
        <taxon>Tetrahymenina</taxon>
        <taxon>Tetrahymenidae</taxon>
        <taxon>Tetrahymena</taxon>
    </lineage>
</organism>
<proteinExistence type="predicted"/>
<dbReference type="KEGG" id="tet:TTHERM_00787000"/>
<protein>
    <submittedName>
        <fullName evidence="3">Endo-1,4-beta-xylanase xylA, putative</fullName>
    </submittedName>
</protein>
<dbReference type="InParanoid" id="Q23ZG3"/>
<dbReference type="EMBL" id="GG662552">
    <property type="protein sequence ID" value="EAS01894.2"/>
    <property type="molecule type" value="Genomic_DNA"/>
</dbReference>
<reference evidence="4" key="1">
    <citation type="journal article" date="2006" name="PLoS Biol.">
        <title>Macronuclear genome sequence of the ciliate Tetrahymena thermophila, a model eukaryote.</title>
        <authorList>
            <person name="Eisen J.A."/>
            <person name="Coyne R.S."/>
            <person name="Wu M."/>
            <person name="Wu D."/>
            <person name="Thiagarajan M."/>
            <person name="Wortman J.R."/>
            <person name="Badger J.H."/>
            <person name="Ren Q."/>
            <person name="Amedeo P."/>
            <person name="Jones K.M."/>
            <person name="Tallon L.J."/>
            <person name="Delcher A.L."/>
            <person name="Salzberg S.L."/>
            <person name="Silva J.C."/>
            <person name="Haas B.J."/>
            <person name="Majoros W.H."/>
            <person name="Farzad M."/>
            <person name="Carlton J.M."/>
            <person name="Smith R.K. Jr."/>
            <person name="Garg J."/>
            <person name="Pearlman R.E."/>
            <person name="Karrer K.M."/>
            <person name="Sun L."/>
            <person name="Manning G."/>
            <person name="Elde N.C."/>
            <person name="Turkewitz A.P."/>
            <person name="Asai D.J."/>
            <person name="Wilkes D.E."/>
            <person name="Wang Y."/>
            <person name="Cai H."/>
            <person name="Collins K."/>
            <person name="Stewart B.A."/>
            <person name="Lee S.R."/>
            <person name="Wilamowska K."/>
            <person name="Weinberg Z."/>
            <person name="Ruzzo W.L."/>
            <person name="Wloga D."/>
            <person name="Gaertig J."/>
            <person name="Frankel J."/>
            <person name="Tsao C.-C."/>
            <person name="Gorovsky M.A."/>
            <person name="Keeling P.J."/>
            <person name="Waller R.F."/>
            <person name="Patron N.J."/>
            <person name="Cherry J.M."/>
            <person name="Stover N.A."/>
            <person name="Krieger C.J."/>
            <person name="del Toro C."/>
            <person name="Ryder H.F."/>
            <person name="Williamson S.C."/>
            <person name="Barbeau R.A."/>
            <person name="Hamilton E.P."/>
            <person name="Orias E."/>
        </authorList>
    </citation>
    <scope>NUCLEOTIDE SEQUENCE [LARGE SCALE GENOMIC DNA]</scope>
    <source>
        <strain evidence="4">SB210</strain>
    </source>
</reference>
<keyword evidence="4" id="KW-1185">Reference proteome</keyword>
<gene>
    <name evidence="3" type="ORF">TTHERM_00787000</name>
</gene>
<feature type="region of interest" description="Disordered" evidence="1">
    <location>
        <begin position="788"/>
        <end position="807"/>
    </location>
</feature>
<keyword evidence="2" id="KW-1133">Transmembrane helix</keyword>
<evidence type="ECO:0000256" key="2">
    <source>
        <dbReference type="SAM" id="Phobius"/>
    </source>
</evidence>
<accession>Q23ZG3</accession>
<keyword evidence="2" id="KW-0812">Transmembrane</keyword>
<feature type="transmembrane region" description="Helical" evidence="2">
    <location>
        <begin position="36"/>
        <end position="53"/>
    </location>
</feature>
<feature type="region of interest" description="Disordered" evidence="1">
    <location>
        <begin position="361"/>
        <end position="402"/>
    </location>
</feature>